<evidence type="ECO:0000259" key="9">
    <source>
        <dbReference type="PROSITE" id="PS50157"/>
    </source>
</evidence>
<keyword evidence="11" id="KW-1185">Reference proteome</keyword>
<evidence type="ECO:0000256" key="8">
    <source>
        <dbReference type="SAM" id="MobiDB-lite"/>
    </source>
</evidence>
<feature type="compositionally biased region" description="Polar residues" evidence="8">
    <location>
        <begin position="664"/>
        <end position="696"/>
    </location>
</feature>
<feature type="compositionally biased region" description="Polar residues" evidence="8">
    <location>
        <begin position="1"/>
        <end position="17"/>
    </location>
</feature>
<evidence type="ECO:0000313" key="11">
    <source>
        <dbReference type="Proteomes" id="UP001605036"/>
    </source>
</evidence>
<reference evidence="10 11" key="1">
    <citation type="submission" date="2024-09" db="EMBL/GenBank/DDBJ databases">
        <title>Chromosome-scale assembly of Riccia fluitans.</title>
        <authorList>
            <person name="Paukszto L."/>
            <person name="Sawicki J."/>
            <person name="Karawczyk K."/>
            <person name="Piernik-Szablinska J."/>
            <person name="Szczecinska M."/>
            <person name="Mazdziarz M."/>
        </authorList>
    </citation>
    <scope>NUCLEOTIDE SEQUENCE [LARGE SCALE GENOMIC DNA]</scope>
    <source>
        <strain evidence="10">Rf_01</strain>
        <tissue evidence="10">Aerial parts of the thallus</tissue>
    </source>
</reference>
<dbReference type="PROSITE" id="PS50157">
    <property type="entry name" value="ZINC_FINGER_C2H2_2"/>
    <property type="match status" value="1"/>
</dbReference>
<dbReference type="InterPro" id="IPR036236">
    <property type="entry name" value="Znf_C2H2_sf"/>
</dbReference>
<feature type="compositionally biased region" description="Polar residues" evidence="8">
    <location>
        <begin position="753"/>
        <end position="776"/>
    </location>
</feature>
<comment type="caution">
    <text evidence="10">The sequence shown here is derived from an EMBL/GenBank/DDBJ whole genome shotgun (WGS) entry which is preliminary data.</text>
</comment>
<feature type="compositionally biased region" description="Polar residues" evidence="8">
    <location>
        <begin position="250"/>
        <end position="268"/>
    </location>
</feature>
<sequence length="776" mass="79906">MTHSNLTSASAEASTVQEPPPSGGGQNNNPATPATPTTSTTNTAASGQQPGVKRKRNLPGTPDPDAEVIALSPKTLMATNRFVCEICNKGFQRDQNLQLHRRGHNLPWKLRQRTSKEIRKRVYICPEPTCVHHDPSRALGDLTGIKKHFCRKHGEKKWKCDKCSKRYAVQSDWKAHSKTCGTREYRCDCGTLFSRRDSFITHRAFCDALAEESARVSGGPKSGQGPGDHSMMAGPSSIAGGMPVMGAPQSPRNQEGQLDPMSGNTPGLSGNFAGIGIGEGGWGQAAGPGRGARLSLWSGPGPGPPQLQLGGNSQMNPMDHHGSNSPFLLMQPKSMQDFEDHISQAPSRPGGGGGGGMMQMHLPSSSAAAAAGSIFASLFASGSGHGLPTAAAGMQQSGQGGQSGGNMQQQIGNMMVSGGFSDFTGGAPPTRIDRGGLSLISSSAGMASSSSCGNSNNNNNNVAGNTVSSILNQQQQHTSTATSQMSATALLQKAAQMGATTSNSSLLRGFGMGGGQGGIWQDQGRSAAGSLPPISTGMGGGLPHPMLRRPSDGSIGMGSSLPPVSFGGGGGGGGDEHQDFMNSLSQFNAGGAMSQGLPGSSMPPTSFAGGQGRGTSSEHQEFLNSLTQFSPGGSMSSLPPMYPNSLARNNSGNVGGIMPPPTSPMQQHQHRIQGSDNLGGQQQHGNMQGASTSQAQGGMPSSLLPGINLKSEDGGDRFTRDFLGVAEQIPGRAMSQRELAGIAPPGPGGVYMSFNNQQRSVGPSGQPSPGKSWDGS</sequence>
<feature type="domain" description="C2H2-type" evidence="9">
    <location>
        <begin position="82"/>
        <end position="104"/>
    </location>
</feature>
<keyword evidence="5" id="KW-0805">Transcription regulation</keyword>
<dbReference type="InterPro" id="IPR055186">
    <property type="entry name" value="C2H2-2nd_BIRD-IDD"/>
</dbReference>
<feature type="compositionally biased region" description="Low complexity" evidence="8">
    <location>
        <begin position="27"/>
        <end position="46"/>
    </location>
</feature>
<keyword evidence="6" id="KW-0804">Transcription</keyword>
<keyword evidence="4" id="KW-0862">Zinc</keyword>
<dbReference type="InterPro" id="IPR055185">
    <property type="entry name" value="C2CH-4th_BIRD-IDD"/>
</dbReference>
<dbReference type="AlphaFoldDB" id="A0ABD1YF29"/>
<evidence type="ECO:0000256" key="2">
    <source>
        <dbReference type="ARBA" id="ARBA00022737"/>
    </source>
</evidence>
<dbReference type="GO" id="GO:0008270">
    <property type="term" value="F:zinc ion binding"/>
    <property type="evidence" value="ECO:0007669"/>
    <property type="project" value="UniProtKB-KW"/>
</dbReference>
<dbReference type="Proteomes" id="UP001605036">
    <property type="component" value="Unassembled WGS sequence"/>
</dbReference>
<evidence type="ECO:0000313" key="10">
    <source>
        <dbReference type="EMBL" id="KAL2629258.1"/>
    </source>
</evidence>
<keyword evidence="2" id="KW-0677">Repeat</keyword>
<feature type="compositionally biased region" description="Low complexity" evidence="8">
    <location>
        <begin position="630"/>
        <end position="639"/>
    </location>
</feature>
<dbReference type="SUPFAM" id="SSF57667">
    <property type="entry name" value="beta-beta-alpha zinc fingers"/>
    <property type="match status" value="1"/>
</dbReference>
<name>A0ABD1YF29_9MARC</name>
<feature type="region of interest" description="Disordered" evidence="8">
    <location>
        <begin position="390"/>
        <end position="437"/>
    </location>
</feature>
<dbReference type="SMART" id="SM00355">
    <property type="entry name" value="ZnF_C2H2"/>
    <property type="match status" value="3"/>
</dbReference>
<dbReference type="PANTHER" id="PTHR10593:SF236">
    <property type="entry name" value="PROTEIN INDETERMINATE-DOMAIN 11"/>
    <property type="match status" value="1"/>
</dbReference>
<feature type="region of interest" description="Disordered" evidence="8">
    <location>
        <begin position="213"/>
        <end position="322"/>
    </location>
</feature>
<dbReference type="FunFam" id="3.30.160.60:FF:000554">
    <property type="entry name" value="protein indeterminate-domain 12-like"/>
    <property type="match status" value="1"/>
</dbReference>
<dbReference type="Pfam" id="PF22996">
    <property type="entry name" value="C2H2-2nd_BIRD-IDD"/>
    <property type="match status" value="1"/>
</dbReference>
<dbReference type="Gene3D" id="3.30.160.60">
    <property type="entry name" value="Classic Zinc Finger"/>
    <property type="match status" value="2"/>
</dbReference>
<organism evidence="10 11">
    <name type="scientific">Riccia fluitans</name>
    <dbReference type="NCBI Taxonomy" id="41844"/>
    <lineage>
        <taxon>Eukaryota</taxon>
        <taxon>Viridiplantae</taxon>
        <taxon>Streptophyta</taxon>
        <taxon>Embryophyta</taxon>
        <taxon>Marchantiophyta</taxon>
        <taxon>Marchantiopsida</taxon>
        <taxon>Marchantiidae</taxon>
        <taxon>Marchantiales</taxon>
        <taxon>Ricciaceae</taxon>
        <taxon>Riccia</taxon>
    </lineage>
</organism>
<dbReference type="FunFam" id="3.30.160.60:FF:000131">
    <property type="entry name" value="protein indeterminate-domain 5, chloroplastic-like"/>
    <property type="match status" value="1"/>
</dbReference>
<dbReference type="Pfam" id="PF22992">
    <property type="entry name" value="C2CH-4th_BIRD-IDD"/>
    <property type="match status" value="1"/>
</dbReference>
<evidence type="ECO:0000256" key="6">
    <source>
        <dbReference type="ARBA" id="ARBA00023163"/>
    </source>
</evidence>
<proteinExistence type="predicted"/>
<dbReference type="InterPro" id="IPR031140">
    <property type="entry name" value="IDD1-16"/>
</dbReference>
<protein>
    <recommendedName>
        <fullName evidence="9">C2H2-type domain-containing protein</fullName>
    </recommendedName>
</protein>
<dbReference type="EMBL" id="JBHFFA010000004">
    <property type="protein sequence ID" value="KAL2629258.1"/>
    <property type="molecule type" value="Genomic_DNA"/>
</dbReference>
<evidence type="ECO:0000256" key="4">
    <source>
        <dbReference type="ARBA" id="ARBA00022833"/>
    </source>
</evidence>
<dbReference type="InterPro" id="IPR013087">
    <property type="entry name" value="Znf_C2H2_type"/>
</dbReference>
<evidence type="ECO:0000256" key="5">
    <source>
        <dbReference type="ARBA" id="ARBA00023015"/>
    </source>
</evidence>
<dbReference type="Pfam" id="PF00096">
    <property type="entry name" value="zf-C2H2"/>
    <property type="match status" value="1"/>
</dbReference>
<dbReference type="InterPro" id="IPR055187">
    <property type="entry name" value="C2CH-3rd_BIRD-IDD"/>
</dbReference>
<evidence type="ECO:0000256" key="1">
    <source>
        <dbReference type="ARBA" id="ARBA00022723"/>
    </source>
</evidence>
<dbReference type="PROSITE" id="PS00028">
    <property type="entry name" value="ZINC_FINGER_C2H2_1"/>
    <property type="match status" value="1"/>
</dbReference>
<dbReference type="Pfam" id="PF22995">
    <property type="entry name" value="C2CH-3rd_BIRD-IDD"/>
    <property type="match status" value="1"/>
</dbReference>
<feature type="region of interest" description="Disordered" evidence="8">
    <location>
        <begin position="341"/>
        <end position="361"/>
    </location>
</feature>
<feature type="compositionally biased region" description="Low complexity" evidence="8">
    <location>
        <begin position="405"/>
        <end position="415"/>
    </location>
</feature>
<keyword evidence="3 7" id="KW-0863">Zinc-finger</keyword>
<feature type="region of interest" description="Disordered" evidence="8">
    <location>
        <begin position="557"/>
        <end position="715"/>
    </location>
</feature>
<feature type="region of interest" description="Disordered" evidence="8">
    <location>
        <begin position="739"/>
        <end position="776"/>
    </location>
</feature>
<dbReference type="GO" id="GO:0006355">
    <property type="term" value="P:regulation of DNA-templated transcription"/>
    <property type="evidence" value="ECO:0007669"/>
    <property type="project" value="UniProtKB-ARBA"/>
</dbReference>
<keyword evidence="1" id="KW-0479">Metal-binding</keyword>
<accession>A0ABD1YF29</accession>
<gene>
    <name evidence="10" type="ORF">R1flu_013944</name>
</gene>
<evidence type="ECO:0000256" key="7">
    <source>
        <dbReference type="PROSITE-ProRule" id="PRU00042"/>
    </source>
</evidence>
<evidence type="ECO:0000256" key="3">
    <source>
        <dbReference type="ARBA" id="ARBA00022771"/>
    </source>
</evidence>
<feature type="compositionally biased region" description="Gly residues" evidence="8">
    <location>
        <begin position="273"/>
        <end position="290"/>
    </location>
</feature>
<dbReference type="PANTHER" id="PTHR10593">
    <property type="entry name" value="SERINE/THREONINE-PROTEIN KINASE RIO"/>
    <property type="match status" value="1"/>
</dbReference>
<feature type="region of interest" description="Disordered" evidence="8">
    <location>
        <begin position="1"/>
        <end position="66"/>
    </location>
</feature>